<protein>
    <submittedName>
        <fullName evidence="2">Uncharacterized protein</fullName>
    </submittedName>
</protein>
<feature type="compositionally biased region" description="Pro residues" evidence="1">
    <location>
        <begin position="21"/>
        <end position="32"/>
    </location>
</feature>
<dbReference type="AlphaFoldDB" id="A0A6A4HZV1"/>
<name>A0A6A4HZV1_9AGAR</name>
<proteinExistence type="predicted"/>
<evidence type="ECO:0000256" key="1">
    <source>
        <dbReference type="SAM" id="MobiDB-lite"/>
    </source>
</evidence>
<gene>
    <name evidence="2" type="ORF">BT96DRAFT_448892</name>
</gene>
<dbReference type="OrthoDB" id="10580053at2759"/>
<accession>A0A6A4HZV1</accession>
<sequence>MPMPGSPRANQSPSPRLHPMSLPPDGPPPLPTAPFGSSSPVMGTPVDLGNGRIFVPSSFTASPGPPNRDVGLPDAGPGSGPGVDMPGGYSYTSPGMTSTNQRPVIPDPSLLGPADSDSDSDDRVSSGMTSEANTLTTPPALTRGLPQRGRGGANGRARATGKGKKKR</sequence>
<dbReference type="EMBL" id="ML769420">
    <property type="protein sequence ID" value="KAE9404079.1"/>
    <property type="molecule type" value="Genomic_DNA"/>
</dbReference>
<feature type="compositionally biased region" description="Polar residues" evidence="1">
    <location>
        <begin position="127"/>
        <end position="139"/>
    </location>
</feature>
<evidence type="ECO:0000313" key="2">
    <source>
        <dbReference type="EMBL" id="KAE9404079.1"/>
    </source>
</evidence>
<dbReference type="Proteomes" id="UP000799118">
    <property type="component" value="Unassembled WGS sequence"/>
</dbReference>
<feature type="region of interest" description="Disordered" evidence="1">
    <location>
        <begin position="1"/>
        <end position="167"/>
    </location>
</feature>
<reference evidence="2" key="1">
    <citation type="journal article" date="2019" name="Environ. Microbiol.">
        <title>Fungal ecological strategies reflected in gene transcription - a case study of two litter decomposers.</title>
        <authorList>
            <person name="Barbi F."/>
            <person name="Kohler A."/>
            <person name="Barry K."/>
            <person name="Baskaran P."/>
            <person name="Daum C."/>
            <person name="Fauchery L."/>
            <person name="Ihrmark K."/>
            <person name="Kuo A."/>
            <person name="LaButti K."/>
            <person name="Lipzen A."/>
            <person name="Morin E."/>
            <person name="Grigoriev I.V."/>
            <person name="Henrissat B."/>
            <person name="Lindahl B."/>
            <person name="Martin F."/>
        </authorList>
    </citation>
    <scope>NUCLEOTIDE SEQUENCE</scope>
    <source>
        <strain evidence="2">JB14</strain>
    </source>
</reference>
<feature type="compositionally biased region" description="Polar residues" evidence="1">
    <location>
        <begin position="90"/>
        <end position="102"/>
    </location>
</feature>
<organism evidence="2 3">
    <name type="scientific">Gymnopus androsaceus JB14</name>
    <dbReference type="NCBI Taxonomy" id="1447944"/>
    <lineage>
        <taxon>Eukaryota</taxon>
        <taxon>Fungi</taxon>
        <taxon>Dikarya</taxon>
        <taxon>Basidiomycota</taxon>
        <taxon>Agaricomycotina</taxon>
        <taxon>Agaricomycetes</taxon>
        <taxon>Agaricomycetidae</taxon>
        <taxon>Agaricales</taxon>
        <taxon>Marasmiineae</taxon>
        <taxon>Omphalotaceae</taxon>
        <taxon>Gymnopus</taxon>
    </lineage>
</organism>
<evidence type="ECO:0000313" key="3">
    <source>
        <dbReference type="Proteomes" id="UP000799118"/>
    </source>
</evidence>
<keyword evidence="3" id="KW-1185">Reference proteome</keyword>